<dbReference type="InterPro" id="IPR032675">
    <property type="entry name" value="LRR_dom_sf"/>
</dbReference>
<dbReference type="AlphaFoldDB" id="A0AAW0J0Y4"/>
<keyword evidence="2" id="KW-1185">Reference proteome</keyword>
<accession>A0AAW0J0Y4</accession>
<dbReference type="Gene3D" id="3.80.10.10">
    <property type="entry name" value="Ribonuclease Inhibitor"/>
    <property type="match status" value="1"/>
</dbReference>
<evidence type="ECO:0000313" key="1">
    <source>
        <dbReference type="EMBL" id="KAK7819974.1"/>
    </source>
</evidence>
<dbReference type="EMBL" id="PKMF04000760">
    <property type="protein sequence ID" value="KAK7819974.1"/>
    <property type="molecule type" value="Genomic_DNA"/>
</dbReference>
<reference evidence="1 2" key="1">
    <citation type="journal article" date="2018" name="Sci. Data">
        <title>The draft genome sequence of cork oak.</title>
        <authorList>
            <person name="Ramos A.M."/>
            <person name="Usie A."/>
            <person name="Barbosa P."/>
            <person name="Barros P.M."/>
            <person name="Capote T."/>
            <person name="Chaves I."/>
            <person name="Simoes F."/>
            <person name="Abreu I."/>
            <person name="Carrasquinho I."/>
            <person name="Faro C."/>
            <person name="Guimaraes J.B."/>
            <person name="Mendonca D."/>
            <person name="Nobrega F."/>
            <person name="Rodrigues L."/>
            <person name="Saibo N.J.M."/>
            <person name="Varela M.C."/>
            <person name="Egas C."/>
            <person name="Matos J."/>
            <person name="Miguel C.M."/>
            <person name="Oliveira M.M."/>
            <person name="Ricardo C.P."/>
            <person name="Goncalves S."/>
        </authorList>
    </citation>
    <scope>NUCLEOTIDE SEQUENCE [LARGE SCALE GENOMIC DNA]</scope>
    <source>
        <strain evidence="2">cv. HL8</strain>
    </source>
</reference>
<sequence>HSVKLKKPDYSGVPRLEGLKLSWCDSLVEIHPSIGQLSRLRYLYLQGCESLTDLPSMSAEMQSRIISNFFQATWMI</sequence>
<evidence type="ECO:0000313" key="2">
    <source>
        <dbReference type="Proteomes" id="UP000237347"/>
    </source>
</evidence>
<dbReference type="SUPFAM" id="SSF52047">
    <property type="entry name" value="RNI-like"/>
    <property type="match status" value="1"/>
</dbReference>
<dbReference type="Proteomes" id="UP000237347">
    <property type="component" value="Unassembled WGS sequence"/>
</dbReference>
<comment type="caution">
    <text evidence="1">The sequence shown here is derived from an EMBL/GenBank/DDBJ whole genome shotgun (WGS) entry which is preliminary data.</text>
</comment>
<gene>
    <name evidence="1" type="primary">N_3</name>
    <name evidence="1" type="ORF">CFP56_039454</name>
</gene>
<name>A0AAW0J0Y4_QUESU</name>
<protein>
    <submittedName>
        <fullName evidence="1">Tmv resistance protein n</fullName>
    </submittedName>
</protein>
<proteinExistence type="predicted"/>
<organism evidence="1 2">
    <name type="scientific">Quercus suber</name>
    <name type="common">Cork oak</name>
    <dbReference type="NCBI Taxonomy" id="58331"/>
    <lineage>
        <taxon>Eukaryota</taxon>
        <taxon>Viridiplantae</taxon>
        <taxon>Streptophyta</taxon>
        <taxon>Embryophyta</taxon>
        <taxon>Tracheophyta</taxon>
        <taxon>Spermatophyta</taxon>
        <taxon>Magnoliopsida</taxon>
        <taxon>eudicotyledons</taxon>
        <taxon>Gunneridae</taxon>
        <taxon>Pentapetalae</taxon>
        <taxon>rosids</taxon>
        <taxon>fabids</taxon>
        <taxon>Fagales</taxon>
        <taxon>Fagaceae</taxon>
        <taxon>Quercus</taxon>
    </lineage>
</organism>
<feature type="non-terminal residue" evidence="1">
    <location>
        <position position="1"/>
    </location>
</feature>